<feature type="domain" description="Alcohol dehydrogenase-like N-terminal" evidence="1">
    <location>
        <begin position="19"/>
        <end position="82"/>
    </location>
</feature>
<evidence type="ECO:0000313" key="3">
    <source>
        <dbReference type="Proteomes" id="UP000728032"/>
    </source>
</evidence>
<dbReference type="PANTHER" id="PTHR43677">
    <property type="entry name" value="SHORT-CHAIN DEHYDROGENASE/REDUCTASE"/>
    <property type="match status" value="1"/>
</dbReference>
<proteinExistence type="predicted"/>
<dbReference type="GO" id="GO:0016491">
    <property type="term" value="F:oxidoreductase activity"/>
    <property type="evidence" value="ECO:0007669"/>
    <property type="project" value="TreeGrafter"/>
</dbReference>
<dbReference type="GO" id="GO:0005739">
    <property type="term" value="C:mitochondrion"/>
    <property type="evidence" value="ECO:0007669"/>
    <property type="project" value="TreeGrafter"/>
</dbReference>
<dbReference type="AlphaFoldDB" id="A0A7R9QYP8"/>
<dbReference type="EMBL" id="CAJPVJ010026610">
    <property type="protein sequence ID" value="CAG2179311.1"/>
    <property type="molecule type" value="Genomic_DNA"/>
</dbReference>
<dbReference type="InterPro" id="IPR013154">
    <property type="entry name" value="ADH-like_N"/>
</dbReference>
<name>A0A7R9QYP8_9ACAR</name>
<organism evidence="2">
    <name type="scientific">Oppiella nova</name>
    <dbReference type="NCBI Taxonomy" id="334625"/>
    <lineage>
        <taxon>Eukaryota</taxon>
        <taxon>Metazoa</taxon>
        <taxon>Ecdysozoa</taxon>
        <taxon>Arthropoda</taxon>
        <taxon>Chelicerata</taxon>
        <taxon>Arachnida</taxon>
        <taxon>Acari</taxon>
        <taxon>Acariformes</taxon>
        <taxon>Sarcoptiformes</taxon>
        <taxon>Oribatida</taxon>
        <taxon>Brachypylina</taxon>
        <taxon>Oppioidea</taxon>
        <taxon>Oppiidae</taxon>
        <taxon>Oppiella</taxon>
    </lineage>
</organism>
<dbReference type="InterPro" id="IPR051397">
    <property type="entry name" value="Zn-ADH-like_protein"/>
</dbReference>
<keyword evidence="3" id="KW-1185">Reference proteome</keyword>
<dbReference type="EMBL" id="OC941435">
    <property type="protein sequence ID" value="CAD7662175.1"/>
    <property type="molecule type" value="Genomic_DNA"/>
</dbReference>
<dbReference type="InterPro" id="IPR011032">
    <property type="entry name" value="GroES-like_sf"/>
</dbReference>
<reference evidence="2" key="1">
    <citation type="submission" date="2020-11" db="EMBL/GenBank/DDBJ databases">
        <authorList>
            <person name="Tran Van P."/>
        </authorList>
    </citation>
    <scope>NUCLEOTIDE SEQUENCE</scope>
</reference>
<dbReference type="PANTHER" id="PTHR43677:SF3">
    <property type="entry name" value="PROSTAGLANDIN REDUCTASE 3"/>
    <property type="match status" value="1"/>
</dbReference>
<dbReference type="Proteomes" id="UP000728032">
    <property type="component" value="Unassembled WGS sequence"/>
</dbReference>
<dbReference type="Pfam" id="PF08240">
    <property type="entry name" value="ADH_N"/>
    <property type="match status" value="1"/>
</dbReference>
<accession>A0A7R9QYP8</accession>
<sequence>MSANSHYKQIQVFNYSTNRDEILVKNLFVGINATDLNITAGRYFKHSDPPYPLGIEALGQIVKTGSAIKNYSVGQYLVVKCGKLRGYSEYLVITAN</sequence>
<evidence type="ECO:0000313" key="2">
    <source>
        <dbReference type="EMBL" id="CAD7662175.1"/>
    </source>
</evidence>
<protein>
    <recommendedName>
        <fullName evidence="1">Alcohol dehydrogenase-like N-terminal domain-containing protein</fullName>
    </recommendedName>
</protein>
<gene>
    <name evidence="2" type="ORF">ONB1V03_LOCUS18735</name>
</gene>
<evidence type="ECO:0000259" key="1">
    <source>
        <dbReference type="Pfam" id="PF08240"/>
    </source>
</evidence>
<dbReference type="Gene3D" id="3.90.180.10">
    <property type="entry name" value="Medium-chain alcohol dehydrogenases, catalytic domain"/>
    <property type="match status" value="1"/>
</dbReference>
<dbReference type="OrthoDB" id="48317at2759"/>
<dbReference type="SUPFAM" id="SSF50129">
    <property type="entry name" value="GroES-like"/>
    <property type="match status" value="1"/>
</dbReference>